<keyword evidence="1" id="KW-0677">Repeat</keyword>
<feature type="compositionally biased region" description="Gly residues" evidence="2">
    <location>
        <begin position="153"/>
        <end position="163"/>
    </location>
</feature>
<dbReference type="PROSITE" id="PS51272">
    <property type="entry name" value="SLH"/>
    <property type="match status" value="3"/>
</dbReference>
<organism evidence="4 5">
    <name type="scientific">Metallumcola ferriviriculae</name>
    <dbReference type="NCBI Taxonomy" id="3039180"/>
    <lineage>
        <taxon>Bacteria</taxon>
        <taxon>Bacillati</taxon>
        <taxon>Bacillota</taxon>
        <taxon>Clostridia</taxon>
        <taxon>Neomoorellales</taxon>
        <taxon>Desulfitibacteraceae</taxon>
        <taxon>Metallumcola</taxon>
    </lineage>
</organism>
<proteinExistence type="predicted"/>
<evidence type="ECO:0000256" key="1">
    <source>
        <dbReference type="ARBA" id="ARBA00022737"/>
    </source>
</evidence>
<accession>A0AAU0UQ89</accession>
<dbReference type="RefSeq" id="WP_366922156.1">
    <property type="nucleotide sequence ID" value="NZ_CP121694.1"/>
</dbReference>
<evidence type="ECO:0000259" key="3">
    <source>
        <dbReference type="PROSITE" id="PS51272"/>
    </source>
</evidence>
<feature type="domain" description="SLH" evidence="3">
    <location>
        <begin position="519"/>
        <end position="578"/>
    </location>
</feature>
<protein>
    <submittedName>
        <fullName evidence="4">S-layer homology domain-containing protein</fullName>
    </submittedName>
</protein>
<name>A0AAU0UQ89_9FIRM</name>
<reference evidence="4 5" key="1">
    <citation type="submission" date="2023-04" db="EMBL/GenBank/DDBJ databases">
        <authorList>
            <person name="Hsu D."/>
        </authorList>
    </citation>
    <scope>NUCLEOTIDE SEQUENCE [LARGE SCALE GENOMIC DNA]</scope>
    <source>
        <strain evidence="4 5">MK1</strain>
    </source>
</reference>
<feature type="region of interest" description="Disordered" evidence="2">
    <location>
        <begin position="143"/>
        <end position="185"/>
    </location>
</feature>
<sequence>MSLSRLRLTAGNVCLVLFFAFLFSGFWGGINSAYAMPAPPQVTAYGSTAEVVENQSTHKVDLTFQFVISSPQDFESVWADIYNGDDTAIAEGVYFNQQGVVQEAYSQVYGQVYAFTYSFGHSVYDPYIIVRSAYDNSMETVHFPEGEYEPPESGGGGGGGGGSSAPETVETEETDTGTVFTDPDGSVTVSLSTTKVEEQLAADPEMTAIAVELPQVEDGPTALQLPTGLVNSLANGGKELIVRSQGVDFTIPPAALQVPEVADQIAAGKDVQIRLSISNLPSEEAAAAFDGLTDEAREGKQFLGRVQQFEVAVMADGEEVSGISRFNRPLRLALAYDDADTAGVDEATLNVYQLVDGEAVFVGGKVDADNNLVIANLNHFSSYAIMAYAKNFADLANHWSKQDVDLMVSKYVVTGYPDETFRPDTNITRAEFAALLVRALGLDVVQPEAAAFTDVAAEEWYFEAVAAVKAAGLSSGYPDGTFKPNKTINRQEMAAMVANALTASGYQADLTEAEISAALKEFADGAEVAGWARYGAALAVSAGIVQGRGADNFAPEGLASRAESAVMLKRMMLLADYL</sequence>
<dbReference type="EMBL" id="CP121694">
    <property type="protein sequence ID" value="WRO22758.1"/>
    <property type="molecule type" value="Genomic_DNA"/>
</dbReference>
<dbReference type="InterPro" id="IPR001119">
    <property type="entry name" value="SLH_dom"/>
</dbReference>
<dbReference type="InterPro" id="IPR051465">
    <property type="entry name" value="Cell_Envelope_Struct_Comp"/>
</dbReference>
<dbReference type="PANTHER" id="PTHR43308:SF5">
    <property type="entry name" value="S-LAYER PROTEIN _ PEPTIDOGLYCAN ENDO-BETA-N-ACETYLGLUCOSAMINIDASE"/>
    <property type="match status" value="1"/>
</dbReference>
<dbReference type="AlphaFoldDB" id="A0AAU0UQ89"/>
<evidence type="ECO:0000313" key="5">
    <source>
        <dbReference type="Proteomes" id="UP001329915"/>
    </source>
</evidence>
<evidence type="ECO:0000256" key="2">
    <source>
        <dbReference type="SAM" id="MobiDB-lite"/>
    </source>
</evidence>
<dbReference type="KEGG" id="dbc:MFMK1_002597"/>
<gene>
    <name evidence="4" type="ORF">MFMK1_002597</name>
</gene>
<keyword evidence="5" id="KW-1185">Reference proteome</keyword>
<dbReference type="Proteomes" id="UP001329915">
    <property type="component" value="Chromosome"/>
</dbReference>
<dbReference type="PANTHER" id="PTHR43308">
    <property type="entry name" value="OUTER MEMBRANE PROTEIN ALPHA-RELATED"/>
    <property type="match status" value="1"/>
</dbReference>
<feature type="domain" description="SLH" evidence="3">
    <location>
        <begin position="451"/>
        <end position="511"/>
    </location>
</feature>
<evidence type="ECO:0000313" key="4">
    <source>
        <dbReference type="EMBL" id="WRO22758.1"/>
    </source>
</evidence>
<dbReference type="Pfam" id="PF00395">
    <property type="entry name" value="SLH"/>
    <property type="match status" value="3"/>
</dbReference>
<feature type="domain" description="SLH" evidence="3">
    <location>
        <begin position="387"/>
        <end position="450"/>
    </location>
</feature>